<dbReference type="InterPro" id="IPR001650">
    <property type="entry name" value="Helicase_C-like"/>
</dbReference>
<dbReference type="GO" id="GO:0004520">
    <property type="term" value="F:DNA endonuclease activity"/>
    <property type="evidence" value="ECO:0007669"/>
    <property type="project" value="TreeGrafter"/>
</dbReference>
<dbReference type="GO" id="GO:0006281">
    <property type="term" value="P:DNA repair"/>
    <property type="evidence" value="ECO:0007669"/>
    <property type="project" value="TreeGrafter"/>
</dbReference>
<dbReference type="GO" id="GO:0031297">
    <property type="term" value="P:replication fork processing"/>
    <property type="evidence" value="ECO:0007669"/>
    <property type="project" value="TreeGrafter"/>
</dbReference>
<feature type="compositionally biased region" description="Polar residues" evidence="5">
    <location>
        <begin position="260"/>
        <end position="272"/>
    </location>
</feature>
<gene>
    <name evidence="7" type="ORF">TrLO_g15077</name>
</gene>
<feature type="compositionally biased region" description="Polar residues" evidence="5">
    <location>
        <begin position="862"/>
        <end position="875"/>
    </location>
</feature>
<dbReference type="GO" id="GO:0005524">
    <property type="term" value="F:ATP binding"/>
    <property type="evidence" value="ECO:0007669"/>
    <property type="project" value="UniProtKB-KW"/>
</dbReference>
<feature type="compositionally biased region" description="Low complexity" evidence="5">
    <location>
        <begin position="176"/>
        <end position="191"/>
    </location>
</feature>
<feature type="compositionally biased region" description="Polar residues" evidence="5">
    <location>
        <begin position="195"/>
        <end position="212"/>
    </location>
</feature>
<feature type="region of interest" description="Disordered" evidence="5">
    <location>
        <begin position="856"/>
        <end position="875"/>
    </location>
</feature>
<feature type="compositionally biased region" description="Basic residues" evidence="5">
    <location>
        <begin position="429"/>
        <end position="450"/>
    </location>
</feature>
<dbReference type="GO" id="GO:0004386">
    <property type="term" value="F:helicase activity"/>
    <property type="evidence" value="ECO:0007669"/>
    <property type="project" value="UniProtKB-KW"/>
</dbReference>
<keyword evidence="4" id="KW-0067">ATP-binding</keyword>
<dbReference type="InterPro" id="IPR027417">
    <property type="entry name" value="P-loop_NTPase"/>
</dbReference>
<dbReference type="InterPro" id="IPR000330">
    <property type="entry name" value="SNF2_N"/>
</dbReference>
<dbReference type="Gene3D" id="3.40.50.300">
    <property type="entry name" value="P-loop containing nucleotide triphosphate hydrolases"/>
    <property type="match status" value="2"/>
</dbReference>
<feature type="region of interest" description="Disordered" evidence="5">
    <location>
        <begin position="103"/>
        <end position="215"/>
    </location>
</feature>
<sequence>MSKTSFIPSQKSLQSSAAFPLKPSSAVTSADIGSRRQDTGCNNLNNHSDQQPPPPANNSNIPESFKKKYALPKKINTAFPPKFQDEGADMKRLIEEKRLEAQRKREAKLLQQQAPNFALPPKPPPSANATNFDQKRLEASRKRGAKQQQQQQQQQQILNPNPTFPSGTFQYPANETATLIPNPAPNTTTPHPRSPSKNPYNVSNQDSFTSNNDDFDWDAIDVEKVIAEEKKAVVTVPARHVLKPLPTPIPTPSNPTSTLRPQPQSTTYSATQPLPDPHPLSQPLDQPLSQTLVQPYTRIPYNKDGLDTALIDAADIKSDLHNGWALKKHQKIAVVRAIKARRLICAYDMGLGKTVIGCVAAKAFNSVFENCRTVIVCPKTMRSDWEKTAEECVGGIGDFELYNWGAPNSIPKPPLNDFVGNAKTTVVGGKRKKQQKITAKKKTKKKKSACGRKNPDSSDSEVDDLSSTDNSSDESDDDEIIRKNLRGHAEMSLSAQPNRFFLVCDEAHNLQSAKAKMTQAVIKLALNKNCVGVLLLTGTPMKNGKPLNLFPLLKIIRHSLGKNQRKFEERYCEGQYKRFGMKPEIWDASGSSNLEELKDKMGDYCLRKTKEECLNLKDKVRIIRKVELPKKAYIDYKRVIGELKQVHEKRETSTSGTTMLGALQRISQCCSYSKVDAAVEVAVEVLAVKDSVVIFTGFVKTAKAIVNKFKEVHDLDSELITGEVTKKEAREAAVERFQTKQTSIFIGTFGAAGTGLTLTAASTVILVDRAWTPGDCFQAEDRIQRIGQTEQCSCVWLSAFVWDEQVDAAVNSKQETTSSVIEKKSKASSGEGKGSSISINKLIDFALKEARYFGKKEEEKGQTSLASFGFSQEVK</sequence>
<keyword evidence="8" id="KW-1185">Reference proteome</keyword>
<dbReference type="OrthoDB" id="2801544at2759"/>
<evidence type="ECO:0000259" key="6">
    <source>
        <dbReference type="PROSITE" id="PS51194"/>
    </source>
</evidence>
<dbReference type="PROSITE" id="PS51194">
    <property type="entry name" value="HELICASE_CTER"/>
    <property type="match status" value="1"/>
</dbReference>
<feature type="region of interest" description="Disordered" evidence="5">
    <location>
        <begin position="242"/>
        <end position="285"/>
    </location>
</feature>
<evidence type="ECO:0000256" key="1">
    <source>
        <dbReference type="ARBA" id="ARBA00022741"/>
    </source>
</evidence>
<dbReference type="GO" id="GO:0016787">
    <property type="term" value="F:hydrolase activity"/>
    <property type="evidence" value="ECO:0007669"/>
    <property type="project" value="UniProtKB-KW"/>
</dbReference>
<dbReference type="InterPro" id="IPR049730">
    <property type="entry name" value="SNF2/RAD54-like_C"/>
</dbReference>
<dbReference type="SMART" id="SM00487">
    <property type="entry name" value="DEXDc"/>
    <property type="match status" value="1"/>
</dbReference>
<feature type="compositionally biased region" description="Acidic residues" evidence="5">
    <location>
        <begin position="458"/>
        <end position="478"/>
    </location>
</feature>
<keyword evidence="2" id="KW-0378">Hydrolase</keyword>
<proteinExistence type="predicted"/>
<dbReference type="SMART" id="SM00490">
    <property type="entry name" value="HELICc"/>
    <property type="match status" value="1"/>
</dbReference>
<comment type="caution">
    <text evidence="7">The sequence shown here is derived from an EMBL/GenBank/DDBJ whole genome shotgun (WGS) entry which is preliminary data.</text>
</comment>
<feature type="compositionally biased region" description="Polar residues" evidence="5">
    <location>
        <begin position="1"/>
        <end position="17"/>
    </location>
</feature>
<dbReference type="CDD" id="cd18793">
    <property type="entry name" value="SF2_C_SNF"/>
    <property type="match status" value="1"/>
</dbReference>
<evidence type="ECO:0000256" key="5">
    <source>
        <dbReference type="SAM" id="MobiDB-lite"/>
    </source>
</evidence>
<dbReference type="Proteomes" id="UP001165122">
    <property type="component" value="Unassembled WGS sequence"/>
</dbReference>
<keyword evidence="1" id="KW-0547">Nucleotide-binding</keyword>
<feature type="domain" description="Helicase C-terminal" evidence="6">
    <location>
        <begin position="680"/>
        <end position="843"/>
    </location>
</feature>
<feature type="region of interest" description="Disordered" evidence="5">
    <location>
        <begin position="426"/>
        <end position="478"/>
    </location>
</feature>
<feature type="compositionally biased region" description="Low complexity" evidence="5">
    <location>
        <begin position="147"/>
        <end position="156"/>
    </location>
</feature>
<feature type="compositionally biased region" description="Polar residues" evidence="5">
    <location>
        <begin position="39"/>
        <end position="50"/>
    </location>
</feature>
<dbReference type="PANTHER" id="PTHR45766:SF3">
    <property type="entry name" value="DNA ANNEALING HELICASE AND ENDONUCLEASE ZRANB3"/>
    <property type="match status" value="1"/>
</dbReference>
<evidence type="ECO:0000256" key="3">
    <source>
        <dbReference type="ARBA" id="ARBA00022806"/>
    </source>
</evidence>
<dbReference type="PANTHER" id="PTHR45766">
    <property type="entry name" value="DNA ANNEALING HELICASE AND ENDONUCLEASE ZRANB3 FAMILY MEMBER"/>
    <property type="match status" value="1"/>
</dbReference>
<keyword evidence="3" id="KW-0347">Helicase</keyword>
<dbReference type="GO" id="GO:0043596">
    <property type="term" value="C:nuclear replication fork"/>
    <property type="evidence" value="ECO:0007669"/>
    <property type="project" value="TreeGrafter"/>
</dbReference>
<name>A0A9W7E701_9STRA</name>
<accession>A0A9W7E701</accession>
<dbReference type="InterPro" id="IPR014001">
    <property type="entry name" value="Helicase_ATP-bd"/>
</dbReference>
<dbReference type="Pfam" id="PF00271">
    <property type="entry name" value="Helicase_C"/>
    <property type="match status" value="1"/>
</dbReference>
<feature type="compositionally biased region" description="Polar residues" evidence="5">
    <location>
        <begin position="157"/>
        <end position="175"/>
    </location>
</feature>
<organism evidence="7 8">
    <name type="scientific">Triparma laevis f. longispina</name>
    <dbReference type="NCBI Taxonomy" id="1714387"/>
    <lineage>
        <taxon>Eukaryota</taxon>
        <taxon>Sar</taxon>
        <taxon>Stramenopiles</taxon>
        <taxon>Ochrophyta</taxon>
        <taxon>Bolidophyceae</taxon>
        <taxon>Parmales</taxon>
        <taxon>Triparmaceae</taxon>
        <taxon>Triparma</taxon>
    </lineage>
</organism>
<evidence type="ECO:0000313" key="8">
    <source>
        <dbReference type="Proteomes" id="UP001165122"/>
    </source>
</evidence>
<evidence type="ECO:0000313" key="7">
    <source>
        <dbReference type="EMBL" id="GMH68327.1"/>
    </source>
</evidence>
<evidence type="ECO:0000256" key="2">
    <source>
        <dbReference type="ARBA" id="ARBA00022801"/>
    </source>
</evidence>
<dbReference type="EMBL" id="BRXW01000592">
    <property type="protein sequence ID" value="GMH68327.1"/>
    <property type="molecule type" value="Genomic_DNA"/>
</dbReference>
<reference evidence="8" key="1">
    <citation type="journal article" date="2023" name="Commun. Biol.">
        <title>Genome analysis of Parmales, the sister group of diatoms, reveals the evolutionary specialization of diatoms from phago-mixotrophs to photoautotrophs.</title>
        <authorList>
            <person name="Ban H."/>
            <person name="Sato S."/>
            <person name="Yoshikawa S."/>
            <person name="Yamada K."/>
            <person name="Nakamura Y."/>
            <person name="Ichinomiya M."/>
            <person name="Sato N."/>
            <person name="Blanc-Mathieu R."/>
            <person name="Endo H."/>
            <person name="Kuwata A."/>
            <person name="Ogata H."/>
        </authorList>
    </citation>
    <scope>NUCLEOTIDE SEQUENCE [LARGE SCALE GENOMIC DNA]</scope>
    <source>
        <strain evidence="8">NIES 3700</strain>
    </source>
</reference>
<dbReference type="AlphaFoldDB" id="A0A9W7E701"/>
<dbReference type="Pfam" id="PF00176">
    <property type="entry name" value="SNF2-rel_dom"/>
    <property type="match status" value="1"/>
</dbReference>
<protein>
    <recommendedName>
        <fullName evidence="6">Helicase C-terminal domain-containing protein</fullName>
    </recommendedName>
</protein>
<dbReference type="SUPFAM" id="SSF52540">
    <property type="entry name" value="P-loop containing nucleoside triphosphate hydrolases"/>
    <property type="match status" value="2"/>
</dbReference>
<feature type="region of interest" description="Disordered" evidence="5">
    <location>
        <begin position="1"/>
        <end position="90"/>
    </location>
</feature>
<evidence type="ECO:0000256" key="4">
    <source>
        <dbReference type="ARBA" id="ARBA00022840"/>
    </source>
</evidence>